<comment type="subcellular location">
    <subcellularLocation>
        <location evidence="1">Cell membrane</location>
        <topology evidence="1">Multi-pass membrane protein</topology>
    </subcellularLocation>
</comment>
<evidence type="ECO:0000256" key="1">
    <source>
        <dbReference type="ARBA" id="ARBA00004651"/>
    </source>
</evidence>
<protein>
    <submittedName>
        <fullName evidence="7">Protein involved in gliding motility GldF</fullName>
    </submittedName>
</protein>
<keyword evidence="2" id="KW-1003">Cell membrane</keyword>
<proteinExistence type="predicted"/>
<evidence type="ECO:0000256" key="3">
    <source>
        <dbReference type="ARBA" id="ARBA00022692"/>
    </source>
</evidence>
<dbReference type="RefSeq" id="WP_109620171.1">
    <property type="nucleotide sequence ID" value="NZ_QGDO01000004.1"/>
</dbReference>
<dbReference type="PANTHER" id="PTHR30294:SF29">
    <property type="entry name" value="MULTIDRUG ABC TRANSPORTER PERMEASE YBHS-RELATED"/>
    <property type="match status" value="1"/>
</dbReference>
<feature type="transmembrane region" description="Helical" evidence="6">
    <location>
        <begin position="12"/>
        <end position="35"/>
    </location>
</feature>
<keyword evidence="4 6" id="KW-1133">Transmembrane helix</keyword>
<dbReference type="GO" id="GO:0140359">
    <property type="term" value="F:ABC-type transporter activity"/>
    <property type="evidence" value="ECO:0007669"/>
    <property type="project" value="InterPro"/>
</dbReference>
<dbReference type="InterPro" id="IPR051449">
    <property type="entry name" value="ABC-2_transporter_component"/>
</dbReference>
<gene>
    <name evidence="7" type="ORF">BC781_104384</name>
</gene>
<dbReference type="GO" id="GO:0005886">
    <property type="term" value="C:plasma membrane"/>
    <property type="evidence" value="ECO:0007669"/>
    <property type="project" value="UniProtKB-SubCell"/>
</dbReference>
<name>A0A315Z9L2_SEDFL</name>
<evidence type="ECO:0000313" key="8">
    <source>
        <dbReference type="Proteomes" id="UP000245535"/>
    </source>
</evidence>
<keyword evidence="5 6" id="KW-0472">Membrane</keyword>
<feature type="transmembrane region" description="Helical" evidence="6">
    <location>
        <begin position="55"/>
        <end position="73"/>
    </location>
</feature>
<dbReference type="EMBL" id="QGDO01000004">
    <property type="protein sequence ID" value="PWJ41109.1"/>
    <property type="molecule type" value="Genomic_DNA"/>
</dbReference>
<dbReference type="Proteomes" id="UP000245535">
    <property type="component" value="Unassembled WGS sequence"/>
</dbReference>
<comment type="caution">
    <text evidence="7">The sequence shown here is derived from an EMBL/GenBank/DDBJ whole genome shotgun (WGS) entry which is preliminary data.</text>
</comment>
<evidence type="ECO:0000313" key="7">
    <source>
        <dbReference type="EMBL" id="PWJ41109.1"/>
    </source>
</evidence>
<sequence>MIQIFRKELSTYFSSLIAYVVMVVFLVTMGLFCWVFPQTSILGSAYANLDPLFSISPYIFMFLIPAITMRSFAEEKKAGTMELLFTRPLADFHIILGKYWAALILVLFALLPTLIYYYTVYQLGMPQGNLDTAAIIGSYIGLVFLSATFTAIGIFSSAITNNQIIAFLLAVFACFAIYDGISSLASINIWSGYSYTISQWGIDHHYQSVSKGLIDSRNILYFLSVITVMLSLTALTLGSRKWEK</sequence>
<evidence type="ECO:0000256" key="2">
    <source>
        <dbReference type="ARBA" id="ARBA00022475"/>
    </source>
</evidence>
<dbReference type="PANTHER" id="PTHR30294">
    <property type="entry name" value="MEMBRANE COMPONENT OF ABC TRANSPORTER YHHJ-RELATED"/>
    <property type="match status" value="1"/>
</dbReference>
<evidence type="ECO:0000256" key="4">
    <source>
        <dbReference type="ARBA" id="ARBA00022989"/>
    </source>
</evidence>
<evidence type="ECO:0000256" key="6">
    <source>
        <dbReference type="SAM" id="Phobius"/>
    </source>
</evidence>
<keyword evidence="8" id="KW-1185">Reference proteome</keyword>
<keyword evidence="3 6" id="KW-0812">Transmembrane</keyword>
<reference evidence="7 8" key="1">
    <citation type="submission" date="2018-03" db="EMBL/GenBank/DDBJ databases">
        <title>Genomic Encyclopedia of Archaeal and Bacterial Type Strains, Phase II (KMG-II): from individual species to whole genera.</title>
        <authorList>
            <person name="Goeker M."/>
        </authorList>
    </citation>
    <scope>NUCLEOTIDE SEQUENCE [LARGE SCALE GENOMIC DNA]</scope>
    <source>
        <strain evidence="7 8">DSM 28229</strain>
    </source>
</reference>
<evidence type="ECO:0000256" key="5">
    <source>
        <dbReference type="ARBA" id="ARBA00023136"/>
    </source>
</evidence>
<dbReference type="InterPro" id="IPR019860">
    <property type="entry name" value="Motility-assoc_ABC_perm_GldF"/>
</dbReference>
<dbReference type="NCBIfam" id="TIGR03518">
    <property type="entry name" value="ABC_perm_GldF"/>
    <property type="match status" value="1"/>
</dbReference>
<feature type="transmembrane region" description="Helical" evidence="6">
    <location>
        <begin position="94"/>
        <end position="118"/>
    </location>
</feature>
<feature type="transmembrane region" description="Helical" evidence="6">
    <location>
        <begin position="219"/>
        <end position="238"/>
    </location>
</feature>
<dbReference type="Pfam" id="PF12679">
    <property type="entry name" value="ABC2_membrane_2"/>
    <property type="match status" value="1"/>
</dbReference>
<dbReference type="OrthoDB" id="9794512at2"/>
<organism evidence="7 8">
    <name type="scientific">Sediminitomix flava</name>
    <dbReference type="NCBI Taxonomy" id="379075"/>
    <lineage>
        <taxon>Bacteria</taxon>
        <taxon>Pseudomonadati</taxon>
        <taxon>Bacteroidota</taxon>
        <taxon>Cytophagia</taxon>
        <taxon>Cytophagales</taxon>
        <taxon>Flammeovirgaceae</taxon>
        <taxon>Sediminitomix</taxon>
    </lineage>
</organism>
<dbReference type="AlphaFoldDB" id="A0A315Z9L2"/>
<feature type="transmembrane region" description="Helical" evidence="6">
    <location>
        <begin position="167"/>
        <end position="190"/>
    </location>
</feature>
<accession>A0A315Z9L2</accession>
<feature type="transmembrane region" description="Helical" evidence="6">
    <location>
        <begin position="133"/>
        <end position="155"/>
    </location>
</feature>